<dbReference type="PANTHER" id="PTHR11119">
    <property type="entry name" value="XANTHINE-URACIL / VITAMIN C PERMEASE FAMILY MEMBER"/>
    <property type="match status" value="1"/>
</dbReference>
<dbReference type="OrthoDB" id="1166397at2759"/>
<dbReference type="Proteomes" id="UP000327157">
    <property type="component" value="Chromosome 15"/>
</dbReference>
<keyword evidence="2" id="KW-0812">Transmembrane</keyword>
<reference evidence="4" key="2">
    <citation type="submission" date="2019-10" db="EMBL/GenBank/DDBJ databases">
        <title>A de novo genome assembly of a pear dwarfing rootstock.</title>
        <authorList>
            <person name="Wang F."/>
            <person name="Wang J."/>
            <person name="Li S."/>
            <person name="Zhang Y."/>
            <person name="Fang M."/>
            <person name="Ma L."/>
            <person name="Zhao Y."/>
            <person name="Jiang S."/>
        </authorList>
    </citation>
    <scope>NUCLEOTIDE SEQUENCE [LARGE SCALE GENOMIC DNA]</scope>
</reference>
<feature type="transmembrane region" description="Helical" evidence="2">
    <location>
        <begin position="112"/>
        <end position="130"/>
    </location>
</feature>
<evidence type="ECO:0000313" key="3">
    <source>
        <dbReference type="EMBL" id="KAB2619657.1"/>
    </source>
</evidence>
<keyword evidence="2" id="KW-0472">Membrane</keyword>
<comment type="similarity">
    <text evidence="1">Belongs to the nucleobase:cation symporter-2 (NCS2) (TC 2.A.40) family.</text>
</comment>
<dbReference type="AlphaFoldDB" id="A0A5N5GWY4"/>
<gene>
    <name evidence="3" type="ORF">D8674_015526</name>
</gene>
<reference evidence="3 4" key="1">
    <citation type="submission" date="2019-09" db="EMBL/GenBank/DDBJ databases">
        <authorList>
            <person name="Ou C."/>
        </authorList>
    </citation>
    <scope>NUCLEOTIDE SEQUENCE [LARGE SCALE GENOMIC DNA]</scope>
    <source>
        <strain evidence="3">S2</strain>
        <tissue evidence="3">Leaf</tissue>
    </source>
</reference>
<evidence type="ECO:0000256" key="1">
    <source>
        <dbReference type="ARBA" id="ARBA00008821"/>
    </source>
</evidence>
<accession>A0A5N5GWY4</accession>
<comment type="caution">
    <text evidence="3">The sequence shown here is derived from an EMBL/GenBank/DDBJ whole genome shotgun (WGS) entry which is preliminary data.</text>
</comment>
<dbReference type="EMBL" id="SMOL01000401">
    <property type="protein sequence ID" value="KAB2619657.1"/>
    <property type="molecule type" value="Genomic_DNA"/>
</dbReference>
<protein>
    <submittedName>
        <fullName evidence="3">Disease resistance protein RGA3</fullName>
    </submittedName>
</protein>
<organism evidence="3 4">
    <name type="scientific">Pyrus ussuriensis x Pyrus communis</name>
    <dbReference type="NCBI Taxonomy" id="2448454"/>
    <lineage>
        <taxon>Eukaryota</taxon>
        <taxon>Viridiplantae</taxon>
        <taxon>Streptophyta</taxon>
        <taxon>Embryophyta</taxon>
        <taxon>Tracheophyta</taxon>
        <taxon>Spermatophyta</taxon>
        <taxon>Magnoliopsida</taxon>
        <taxon>eudicotyledons</taxon>
        <taxon>Gunneridae</taxon>
        <taxon>Pentapetalae</taxon>
        <taxon>rosids</taxon>
        <taxon>fabids</taxon>
        <taxon>Rosales</taxon>
        <taxon>Rosaceae</taxon>
        <taxon>Amygdaloideae</taxon>
        <taxon>Maleae</taxon>
        <taxon>Pyrus</taxon>
    </lineage>
</organism>
<keyword evidence="4" id="KW-1185">Reference proteome</keyword>
<evidence type="ECO:0000313" key="4">
    <source>
        <dbReference type="Proteomes" id="UP000327157"/>
    </source>
</evidence>
<keyword evidence="2" id="KW-1133">Transmembrane helix</keyword>
<evidence type="ECO:0000256" key="2">
    <source>
        <dbReference type="SAM" id="Phobius"/>
    </source>
</evidence>
<sequence>MVDMLDKWNTYILRQHVEKQEREGENALVPKTRSSVSPSCFCFDKVRRVILRRDIALKIKDLNGKLSAIDEQRKMYEFQTIFAAMYCILFGIVAAVGIISIQFANNSSLRNIHVLGLSLFLGISISQYFVSTTSPNGVGPVKILK</sequence>
<proteinExistence type="inferred from homology"/>
<name>A0A5N5GWY4_9ROSA</name>
<feature type="transmembrane region" description="Helical" evidence="2">
    <location>
        <begin position="81"/>
        <end position="100"/>
    </location>
</feature>
<reference evidence="3 4" key="3">
    <citation type="submission" date="2019-11" db="EMBL/GenBank/DDBJ databases">
        <title>A de novo genome assembly of a pear dwarfing rootstock.</title>
        <authorList>
            <person name="Wang F."/>
            <person name="Wang J."/>
            <person name="Li S."/>
            <person name="Zhang Y."/>
            <person name="Fang M."/>
            <person name="Ma L."/>
            <person name="Zhao Y."/>
            <person name="Jiang S."/>
        </authorList>
    </citation>
    <scope>NUCLEOTIDE SEQUENCE [LARGE SCALE GENOMIC DNA]</scope>
    <source>
        <strain evidence="3">S2</strain>
        <tissue evidence="3">Leaf</tissue>
    </source>
</reference>